<dbReference type="InterPro" id="IPR003961">
    <property type="entry name" value="FN3_dom"/>
</dbReference>
<dbReference type="InterPro" id="IPR036179">
    <property type="entry name" value="Ig-like_dom_sf"/>
</dbReference>
<proteinExistence type="predicted"/>
<dbReference type="SMART" id="SM00409">
    <property type="entry name" value="IG"/>
    <property type="match status" value="4"/>
</dbReference>
<sequence length="1351" mass="151272">RPAKETKDEVDGAIGKKANEVVNMAKESNLSLEQAALDLDKRQKQESAIEVSTAPLLMAECAEKMVLLGETVQFKLKPVEGIKSIDEVQWKVKKSGQNVSQDLKPAEPHMQLKNSPLECYLNIESAENTDSGIYECTAIVTDESGKHVKTHSRVELVVAPDFDKVKLTCPQLNLESDECIQVKEHESFCIEVENVPQEFNNIVWAMDNKSVQHNLGVNMTLERGLSFNTAKLVIDHAKTTDSAVYKCTVEYTKPHLSSQKAESRCLTLEVPVTVTKGEEPTPSPVVADLLHALSQQVEVETCQEQILEPGQSMHLQTVIQGGDLFKREDFEWHLNNAPVSFDSAVVSHFERDAVTANANIVSLEKPVAQADTGQYSLKIKPEALQRLIEELPENTPELQQALESLSLIGIPVSKVTVKAAQLQLNKKSKEKAAFPTDLKLYRRSPGIIDCYKNETIRLEFEAVVPVEQKLQHQWLYDGSIIKLQDKQDLIEYSADNYYVLTIPSFQDNHAGRYSLQFLNAETGQIQGSVYVDTRLEEAPEVNEKADTADAAIHPMFTKGLRETTVKNGEPFFLECRFIAEPAPKVEWTINGKNLALSPRYKITTVGNASQISVREAEEQDQGLYTCMIVNSSGSTQSNANVEVVSPSSVKVSAKSASKRGYIGNAPIVTLDNFNINEINLNWSAVETETPITYTIELKTDKSDFWRPIAENLTSRIYSIPTSIASPLNINYLRVMAATDISTGPASNLIEVPPRACIPVMSVEKPTIDEEDASSIRISWNSATAPSHLKKSFLAADGGQMLNYNEMLGRITYHVEIREGLAMSWTRVASNLLNSSYVHHMKAGVSTAYRVIAANKFGESEPSPSVVYTLEKAKLVPDFSYEAPWFSIVQFDSVLAMQAPTARSTVIEAKKAEKCHYQAMGAAPPKMPFGLVLHWKPAYMPDFCECCVHGLDPIYRVEWRKSRSGPWKIIADQLKNESSIRLPHEVINALADANSGPDWTKDLKSESSNRRNVVEIRVCCRNDYGESGPTKACRLASNELIRDALLRAGCIDEKKVIKEDQASINKIPIHNLDDKVPRLKLSLEAFNPDEGLSLSWQPYVDIGESSVINQFSNPKHRRYCIQKCTQTFPKDCKLDCYADVLQNPLFWVHDHSQTATGTNLVLGESTCLIFDMDPKEYTLYRILAQTYLDNSPVWMDAYQYIRMPPKNSLRPPKCESIAVKNEHINGVTCHKITWLPGKPQETGLIKITSLPFSDWTWSEEEVELFRGLQESKKNPTELKYVVETRSATTSTAIWRFIGMVEQEAESYSIVKKFYETGSKFNYRVIAENIYGQSEPLESDAVSVLPVIQKIEE</sequence>
<dbReference type="FunFam" id="2.60.40.10:FF:001223">
    <property type="entry name" value="Sidekick cell adhesion molecule 1"/>
    <property type="match status" value="1"/>
</dbReference>
<evidence type="ECO:0000313" key="3">
    <source>
        <dbReference type="EMBL" id="KAL3310721.1"/>
    </source>
</evidence>
<name>A0ABD2PWB6_9PLAT</name>
<evidence type="ECO:0000256" key="1">
    <source>
        <dbReference type="ARBA" id="ARBA00022737"/>
    </source>
</evidence>
<organism evidence="3 4">
    <name type="scientific">Cichlidogyrus casuarinus</name>
    <dbReference type="NCBI Taxonomy" id="1844966"/>
    <lineage>
        <taxon>Eukaryota</taxon>
        <taxon>Metazoa</taxon>
        <taxon>Spiralia</taxon>
        <taxon>Lophotrochozoa</taxon>
        <taxon>Platyhelminthes</taxon>
        <taxon>Monogenea</taxon>
        <taxon>Monopisthocotylea</taxon>
        <taxon>Dactylogyridea</taxon>
        <taxon>Ancyrocephalidae</taxon>
        <taxon>Cichlidogyrus</taxon>
    </lineage>
</organism>
<gene>
    <name evidence="3" type="ORF">Ciccas_010708</name>
</gene>
<reference evidence="3 4" key="1">
    <citation type="submission" date="2024-11" db="EMBL/GenBank/DDBJ databases">
        <title>Adaptive evolution of stress response genes in parasites aligns with host niche diversity.</title>
        <authorList>
            <person name="Hahn C."/>
            <person name="Resl P."/>
        </authorList>
    </citation>
    <scope>NUCLEOTIDE SEQUENCE [LARGE SCALE GENOMIC DNA]</scope>
    <source>
        <strain evidence="3">EGGRZ-B1_66</strain>
        <tissue evidence="3">Body</tissue>
    </source>
</reference>
<feature type="domain" description="Ig-like" evidence="2">
    <location>
        <begin position="554"/>
        <end position="642"/>
    </location>
</feature>
<dbReference type="SUPFAM" id="SSF49265">
    <property type="entry name" value="Fibronectin type III"/>
    <property type="match status" value="2"/>
</dbReference>
<evidence type="ECO:0000259" key="2">
    <source>
        <dbReference type="PROSITE" id="PS50835"/>
    </source>
</evidence>
<dbReference type="Pfam" id="PF07679">
    <property type="entry name" value="I-set"/>
    <property type="match status" value="1"/>
</dbReference>
<protein>
    <recommendedName>
        <fullName evidence="2">Ig-like domain-containing protein</fullName>
    </recommendedName>
</protein>
<dbReference type="InterPro" id="IPR013783">
    <property type="entry name" value="Ig-like_fold"/>
</dbReference>
<dbReference type="PANTHER" id="PTHR13817:SF73">
    <property type="entry name" value="FIBRONECTIN TYPE-III DOMAIN-CONTAINING PROTEIN"/>
    <property type="match status" value="1"/>
</dbReference>
<dbReference type="PROSITE" id="PS50835">
    <property type="entry name" value="IG_LIKE"/>
    <property type="match status" value="2"/>
</dbReference>
<dbReference type="InterPro" id="IPR013098">
    <property type="entry name" value="Ig_I-set"/>
</dbReference>
<dbReference type="InterPro" id="IPR007110">
    <property type="entry name" value="Ig-like_dom"/>
</dbReference>
<dbReference type="InterPro" id="IPR003598">
    <property type="entry name" value="Ig_sub2"/>
</dbReference>
<dbReference type="CDD" id="cd00063">
    <property type="entry name" value="FN3"/>
    <property type="match status" value="1"/>
</dbReference>
<keyword evidence="4" id="KW-1185">Reference proteome</keyword>
<dbReference type="Gene3D" id="2.60.40.10">
    <property type="entry name" value="Immunoglobulins"/>
    <property type="match status" value="3"/>
</dbReference>
<dbReference type="InterPro" id="IPR036116">
    <property type="entry name" value="FN3_sf"/>
</dbReference>
<dbReference type="EMBL" id="JBJKFK010002693">
    <property type="protein sequence ID" value="KAL3310721.1"/>
    <property type="molecule type" value="Genomic_DNA"/>
</dbReference>
<feature type="non-terminal residue" evidence="3">
    <location>
        <position position="1"/>
    </location>
</feature>
<dbReference type="SUPFAM" id="SSF48726">
    <property type="entry name" value="Immunoglobulin"/>
    <property type="match status" value="4"/>
</dbReference>
<dbReference type="Proteomes" id="UP001626550">
    <property type="component" value="Unassembled WGS sequence"/>
</dbReference>
<dbReference type="SMART" id="SM00408">
    <property type="entry name" value="IGc2"/>
    <property type="match status" value="2"/>
</dbReference>
<dbReference type="InterPro" id="IPR050964">
    <property type="entry name" value="Striated_Muscle_Regulatory"/>
</dbReference>
<feature type="domain" description="Ig-like" evidence="2">
    <location>
        <begin position="160"/>
        <end position="267"/>
    </location>
</feature>
<dbReference type="InterPro" id="IPR003599">
    <property type="entry name" value="Ig_sub"/>
</dbReference>
<keyword evidence="1" id="KW-0677">Repeat</keyword>
<evidence type="ECO:0000313" key="4">
    <source>
        <dbReference type="Proteomes" id="UP001626550"/>
    </source>
</evidence>
<accession>A0ABD2PWB6</accession>
<comment type="caution">
    <text evidence="3">The sequence shown here is derived from an EMBL/GenBank/DDBJ whole genome shotgun (WGS) entry which is preliminary data.</text>
</comment>
<dbReference type="PANTHER" id="PTHR13817">
    <property type="entry name" value="TITIN"/>
    <property type="match status" value="1"/>
</dbReference>